<keyword evidence="3 9" id="KW-0813">Transport</keyword>
<keyword evidence="11" id="KW-0732">Signal</keyword>
<organism evidence="12 13">
    <name type="scientific">Zizania palustris</name>
    <name type="common">Northern wild rice</name>
    <dbReference type="NCBI Taxonomy" id="103762"/>
    <lineage>
        <taxon>Eukaryota</taxon>
        <taxon>Viridiplantae</taxon>
        <taxon>Streptophyta</taxon>
        <taxon>Embryophyta</taxon>
        <taxon>Tracheophyta</taxon>
        <taxon>Spermatophyta</taxon>
        <taxon>Magnoliopsida</taxon>
        <taxon>Liliopsida</taxon>
        <taxon>Poales</taxon>
        <taxon>Poaceae</taxon>
        <taxon>BOP clade</taxon>
        <taxon>Oryzoideae</taxon>
        <taxon>Oryzeae</taxon>
        <taxon>Zizaniinae</taxon>
        <taxon>Zizania</taxon>
    </lineage>
</organism>
<name>A0A8J5W5E7_ZIZPA</name>
<dbReference type="PANTHER" id="PTHR11040:SF35">
    <property type="entry name" value="ZINC TRANSPORTER 5"/>
    <property type="match status" value="1"/>
</dbReference>
<evidence type="ECO:0000256" key="9">
    <source>
        <dbReference type="RuleBase" id="RU362088"/>
    </source>
</evidence>
<evidence type="ECO:0000256" key="5">
    <source>
        <dbReference type="ARBA" id="ARBA00022692"/>
    </source>
</evidence>
<evidence type="ECO:0000256" key="6">
    <source>
        <dbReference type="ARBA" id="ARBA00022989"/>
    </source>
</evidence>
<evidence type="ECO:0000256" key="1">
    <source>
        <dbReference type="ARBA" id="ARBA00004651"/>
    </source>
</evidence>
<dbReference type="AlphaFoldDB" id="A0A8J5W5E7"/>
<comment type="caution">
    <text evidence="9">Lacks conserved residue(s) required for the propagation of feature annotation.</text>
</comment>
<evidence type="ECO:0000256" key="4">
    <source>
        <dbReference type="ARBA" id="ARBA00022475"/>
    </source>
</evidence>
<feature type="region of interest" description="Disordered" evidence="10">
    <location>
        <begin position="172"/>
        <end position="198"/>
    </location>
</feature>
<evidence type="ECO:0000256" key="10">
    <source>
        <dbReference type="SAM" id="MobiDB-lite"/>
    </source>
</evidence>
<feature type="transmembrane region" description="Helical" evidence="9">
    <location>
        <begin position="120"/>
        <end position="142"/>
    </location>
</feature>
<keyword evidence="6 9" id="KW-1133">Transmembrane helix</keyword>
<feature type="transmembrane region" description="Helical" evidence="9">
    <location>
        <begin position="324"/>
        <end position="344"/>
    </location>
</feature>
<comment type="similarity">
    <text evidence="2 9">Belongs to the ZIP transporter (TC 2.A.5) family.</text>
</comment>
<comment type="caution">
    <text evidence="12">The sequence shown here is derived from an EMBL/GenBank/DDBJ whole genome shotgun (WGS) entry which is preliminary data.</text>
</comment>
<feature type="transmembrane region" description="Helical" evidence="9">
    <location>
        <begin position="290"/>
        <end position="312"/>
    </location>
</feature>
<protein>
    <submittedName>
        <fullName evidence="12">Uncharacterized protein</fullName>
    </submittedName>
</protein>
<sequence length="380" mass="39730">MRQSVVFVVAVLALLLVTAVRGDEDGGCGKEDAAAGRNRARARELKIVAFFSILVCGAIGCGLPVLGRRVPVLRPDGDVFFLIKAFAAGVILATGFIHILPDAFDNLTSECLPAGGPWQHFPFAGFGAMVGAIGTLVVDTLATGYFTRAHFNKDAAAPAAVADEEKQAAAAAAAAAEWPHHHGDSEEHEGRVQVHTHASHGHAHGSSALVAAVGEDDKEHTLRHRVISQVLELGIVVHSVIIGITVGASQSPDTIKPLVVALSFHQMFEGMGLGGCIVQAKFKVSSIVTMILFFCLTTPVGIAVGVGISTVYNENSPTALAVEGLLNSVAAGILVYMALVDLLAEDFMNPRVQSRGKLQLGIHVSMLAGAGLMSMLAKWA</sequence>
<dbReference type="InterPro" id="IPR004698">
    <property type="entry name" value="Zn/Fe_permease_fun/pln"/>
</dbReference>
<dbReference type="Proteomes" id="UP000729402">
    <property type="component" value="Unassembled WGS sequence"/>
</dbReference>
<accession>A0A8J5W5E7</accession>
<dbReference type="OrthoDB" id="448280at2759"/>
<feature type="transmembrane region" description="Helical" evidence="9">
    <location>
        <begin position="356"/>
        <end position="377"/>
    </location>
</feature>
<feature type="transmembrane region" description="Helical" evidence="9">
    <location>
        <begin position="46"/>
        <end position="67"/>
    </location>
</feature>
<feature type="chain" id="PRO_5035313694" evidence="11">
    <location>
        <begin position="23"/>
        <end position="380"/>
    </location>
</feature>
<feature type="transmembrane region" description="Helical" evidence="9">
    <location>
        <begin position="79"/>
        <end position="100"/>
    </location>
</feature>
<proteinExistence type="inferred from homology"/>
<gene>
    <name evidence="12" type="ORF">GUJ93_ZPchr0007g3181</name>
</gene>
<reference evidence="12" key="2">
    <citation type="submission" date="2021-02" db="EMBL/GenBank/DDBJ databases">
        <authorList>
            <person name="Kimball J.A."/>
            <person name="Haas M.W."/>
            <person name="Macchietto M."/>
            <person name="Kono T."/>
            <person name="Duquette J."/>
            <person name="Shao M."/>
        </authorList>
    </citation>
    <scope>NUCLEOTIDE SEQUENCE</scope>
    <source>
        <tissue evidence="12">Fresh leaf tissue</tissue>
    </source>
</reference>
<comment type="subcellular location">
    <subcellularLocation>
        <location evidence="1">Cell membrane</location>
        <topology evidence="1">Multi-pass membrane protein</topology>
    </subcellularLocation>
    <subcellularLocation>
        <location evidence="9">Membrane</location>
        <topology evidence="9">Multi-pass membrane protein</topology>
    </subcellularLocation>
</comment>
<evidence type="ECO:0000256" key="3">
    <source>
        <dbReference type="ARBA" id="ARBA00022448"/>
    </source>
</evidence>
<dbReference type="Pfam" id="PF02535">
    <property type="entry name" value="Zip"/>
    <property type="match status" value="1"/>
</dbReference>
<evidence type="ECO:0000256" key="11">
    <source>
        <dbReference type="SAM" id="SignalP"/>
    </source>
</evidence>
<dbReference type="InterPro" id="IPR003689">
    <property type="entry name" value="ZIP"/>
</dbReference>
<keyword evidence="7 9" id="KW-0406">Ion transport</keyword>
<dbReference type="GO" id="GO:0005385">
    <property type="term" value="F:zinc ion transmembrane transporter activity"/>
    <property type="evidence" value="ECO:0007669"/>
    <property type="project" value="InterPro"/>
</dbReference>
<evidence type="ECO:0000256" key="2">
    <source>
        <dbReference type="ARBA" id="ARBA00006939"/>
    </source>
</evidence>
<evidence type="ECO:0000313" key="13">
    <source>
        <dbReference type="Proteomes" id="UP000729402"/>
    </source>
</evidence>
<keyword evidence="8 9" id="KW-0472">Membrane</keyword>
<keyword evidence="13" id="KW-1185">Reference proteome</keyword>
<dbReference type="EMBL" id="JAAALK010000282">
    <property type="protein sequence ID" value="KAG8081123.1"/>
    <property type="molecule type" value="Genomic_DNA"/>
</dbReference>
<evidence type="ECO:0000313" key="12">
    <source>
        <dbReference type="EMBL" id="KAG8081123.1"/>
    </source>
</evidence>
<dbReference type="NCBIfam" id="TIGR00820">
    <property type="entry name" value="zip"/>
    <property type="match status" value="1"/>
</dbReference>
<evidence type="ECO:0000256" key="8">
    <source>
        <dbReference type="ARBA" id="ARBA00023136"/>
    </source>
</evidence>
<keyword evidence="5 9" id="KW-0812">Transmembrane</keyword>
<keyword evidence="4" id="KW-1003">Cell membrane</keyword>
<feature type="signal peptide" evidence="11">
    <location>
        <begin position="1"/>
        <end position="22"/>
    </location>
</feature>
<evidence type="ECO:0000256" key="7">
    <source>
        <dbReference type="ARBA" id="ARBA00023065"/>
    </source>
</evidence>
<reference evidence="12" key="1">
    <citation type="journal article" date="2021" name="bioRxiv">
        <title>Whole Genome Assembly and Annotation of Northern Wild Rice, Zizania palustris L., Supports a Whole Genome Duplication in the Zizania Genus.</title>
        <authorList>
            <person name="Haas M."/>
            <person name="Kono T."/>
            <person name="Macchietto M."/>
            <person name="Millas R."/>
            <person name="McGilp L."/>
            <person name="Shao M."/>
            <person name="Duquette J."/>
            <person name="Hirsch C.N."/>
            <person name="Kimball J."/>
        </authorList>
    </citation>
    <scope>NUCLEOTIDE SEQUENCE</scope>
    <source>
        <tissue evidence="12">Fresh leaf tissue</tissue>
    </source>
</reference>
<dbReference type="PANTHER" id="PTHR11040">
    <property type="entry name" value="ZINC/IRON TRANSPORTER"/>
    <property type="match status" value="1"/>
</dbReference>
<feature type="compositionally biased region" description="Basic and acidic residues" evidence="10">
    <location>
        <begin position="178"/>
        <end position="192"/>
    </location>
</feature>
<dbReference type="GO" id="GO:0005886">
    <property type="term" value="C:plasma membrane"/>
    <property type="evidence" value="ECO:0007669"/>
    <property type="project" value="UniProtKB-SubCell"/>
</dbReference>